<dbReference type="RefSeq" id="WP_138949837.1">
    <property type="nucleotide sequence ID" value="NZ_CP040749.1"/>
</dbReference>
<dbReference type="Proteomes" id="UP000306229">
    <property type="component" value="Chromosome"/>
</dbReference>
<dbReference type="AlphaFoldDB" id="A0A5B7TRM2"/>
<proteinExistence type="predicted"/>
<keyword evidence="2" id="KW-1185">Reference proteome</keyword>
<evidence type="ECO:0000313" key="1">
    <source>
        <dbReference type="EMBL" id="QCX38960.1"/>
    </source>
</evidence>
<dbReference type="KEGG" id="fbe:FF125_11125"/>
<name>A0A5B7TRM2_9FLAO</name>
<evidence type="ECO:0008006" key="3">
    <source>
        <dbReference type="Google" id="ProtNLM"/>
    </source>
</evidence>
<evidence type="ECO:0000313" key="2">
    <source>
        <dbReference type="Proteomes" id="UP000306229"/>
    </source>
</evidence>
<dbReference type="EMBL" id="CP040749">
    <property type="protein sequence ID" value="QCX38960.1"/>
    <property type="molecule type" value="Genomic_DNA"/>
</dbReference>
<organism evidence="1 2">
    <name type="scientific">Aureibaculum algae</name>
    <dbReference type="NCBI Taxonomy" id="2584122"/>
    <lineage>
        <taxon>Bacteria</taxon>
        <taxon>Pseudomonadati</taxon>
        <taxon>Bacteroidota</taxon>
        <taxon>Flavobacteriia</taxon>
        <taxon>Flavobacteriales</taxon>
        <taxon>Flavobacteriaceae</taxon>
        <taxon>Aureibaculum</taxon>
    </lineage>
</organism>
<reference evidence="1 2" key="1">
    <citation type="submission" date="2019-05" db="EMBL/GenBank/DDBJ databases">
        <title>Algicella ahnfeltiae gen. nov., sp. nov., a novel marine bacterium of the family Flavobacteriaceae isolated from a red alga.</title>
        <authorList>
            <person name="Nedashkovskaya O.I."/>
            <person name="Kukhlevskiy A.D."/>
            <person name="Kim S.-G."/>
            <person name="Zhukova N.V."/>
            <person name="Mikhailov V.V."/>
        </authorList>
    </citation>
    <scope>NUCLEOTIDE SEQUENCE [LARGE SCALE GENOMIC DNA]</scope>
    <source>
        <strain evidence="1 2">10Alg115</strain>
    </source>
</reference>
<accession>A0A5B7TRM2</accession>
<protein>
    <recommendedName>
        <fullName evidence="3">WG repeat-containing protein</fullName>
    </recommendedName>
</protein>
<gene>
    <name evidence="1" type="ORF">FF125_11125</name>
</gene>
<dbReference type="OrthoDB" id="1407220at2"/>
<sequence>MKTVIAVLVLTFTISSQAQNYRKIVPFKYQSKWGIVDSLNHEIAKPEYTSLHVFNDFLYVEFDGKDLYNLKTGEKQKAPGIYINTIEVDGEKYHIFNTAAHTILVNFEKKETIHLTEKYKYIKTIPLYNHQDKKVNTLVIGVFDNHEVKLLKNDKNLTPISSTKFTDEAVETIEKRNKFIGFAYRDKGYFVFYNHDLKIIKKIKTLPKSKDDYEFFTSDVLNKLPVIYGEENASIGCLNCASIWDNSWDLNTFLGDSPEESNYYITKENRDYFLKNNLDANFKIEVDSNLYDYEESYEMININSTNSSFFCDSRIVKTPHILFPEKYLK</sequence>